<dbReference type="AlphaFoldDB" id="A0A2W4RAZ5"/>
<dbReference type="GO" id="GO:0005737">
    <property type="term" value="C:cytoplasm"/>
    <property type="evidence" value="ECO:0007669"/>
    <property type="project" value="InterPro"/>
</dbReference>
<dbReference type="Pfam" id="PF01339">
    <property type="entry name" value="CheB_methylest"/>
    <property type="match status" value="1"/>
</dbReference>
<evidence type="ECO:0000256" key="2">
    <source>
        <dbReference type="ARBA" id="ARBA00039140"/>
    </source>
</evidence>
<feature type="compositionally biased region" description="Basic residues" evidence="4">
    <location>
        <begin position="1"/>
        <end position="11"/>
    </location>
</feature>
<evidence type="ECO:0000256" key="3">
    <source>
        <dbReference type="ARBA" id="ARBA00048267"/>
    </source>
</evidence>
<dbReference type="Gene3D" id="3.40.50.180">
    <property type="entry name" value="Methylesterase CheB, C-terminal domain"/>
    <property type="match status" value="1"/>
</dbReference>
<evidence type="ECO:0000256" key="1">
    <source>
        <dbReference type="ARBA" id="ARBA00022801"/>
    </source>
</evidence>
<dbReference type="GO" id="GO:0008984">
    <property type="term" value="F:protein-glutamate methylesterase activity"/>
    <property type="evidence" value="ECO:0007669"/>
    <property type="project" value="UniProtKB-EC"/>
</dbReference>
<evidence type="ECO:0000313" key="6">
    <source>
        <dbReference type="EMBL" id="PZN79986.1"/>
    </source>
</evidence>
<comment type="caution">
    <text evidence="6">The sequence shown here is derived from an EMBL/GenBank/DDBJ whole genome shotgun (WGS) entry which is preliminary data.</text>
</comment>
<feature type="compositionally biased region" description="Basic and acidic residues" evidence="4">
    <location>
        <begin position="12"/>
        <end position="21"/>
    </location>
</feature>
<evidence type="ECO:0000259" key="5">
    <source>
        <dbReference type="Pfam" id="PF01339"/>
    </source>
</evidence>
<dbReference type="SUPFAM" id="SSF52738">
    <property type="entry name" value="Methylesterase CheB, C-terminal domain"/>
    <property type="match status" value="1"/>
</dbReference>
<reference evidence="6 7" key="1">
    <citation type="journal article" date="2018" name="Aquat. Microb. Ecol.">
        <title>Gammaproteobacterial methanotrophs dominate.</title>
        <authorList>
            <person name="Rissanen A.J."/>
            <person name="Saarenheimo J."/>
            <person name="Tiirola M."/>
            <person name="Peura S."/>
            <person name="Aalto S.L."/>
            <person name="Karvinen A."/>
            <person name="Nykanen H."/>
        </authorList>
    </citation>
    <scope>NUCLEOTIDE SEQUENCE [LARGE SCALE GENOMIC DNA]</scope>
    <source>
        <strain evidence="6">AMbin10</strain>
    </source>
</reference>
<evidence type="ECO:0000256" key="4">
    <source>
        <dbReference type="SAM" id="MobiDB-lite"/>
    </source>
</evidence>
<dbReference type="PANTHER" id="PTHR42872">
    <property type="entry name" value="PROTEIN-GLUTAMATE METHYLESTERASE/PROTEIN-GLUTAMINE GLUTAMINASE"/>
    <property type="match status" value="1"/>
</dbReference>
<dbReference type="GO" id="GO:0006935">
    <property type="term" value="P:chemotaxis"/>
    <property type="evidence" value="ECO:0007669"/>
    <property type="project" value="InterPro"/>
</dbReference>
<proteinExistence type="predicted"/>
<name>A0A2W4RAZ5_9GAMM</name>
<sequence>MSYKITRTHQKTPKEADKQSQDESEAQPLYYVGIGASAGGLEALRPFVANLPESANMTYIVAQHMSPDHRSLMVELLGRETKLKVELLKTICYLPRTRCMWHLPIPMSPSAMASYA</sequence>
<evidence type="ECO:0000313" key="7">
    <source>
        <dbReference type="Proteomes" id="UP000249396"/>
    </source>
</evidence>
<comment type="catalytic activity">
    <reaction evidence="3">
        <text>[protein]-L-glutamate 5-O-methyl ester + H2O = L-glutamyl-[protein] + methanol + H(+)</text>
        <dbReference type="Rhea" id="RHEA:23236"/>
        <dbReference type="Rhea" id="RHEA-COMP:10208"/>
        <dbReference type="Rhea" id="RHEA-COMP:10311"/>
        <dbReference type="ChEBI" id="CHEBI:15377"/>
        <dbReference type="ChEBI" id="CHEBI:15378"/>
        <dbReference type="ChEBI" id="CHEBI:17790"/>
        <dbReference type="ChEBI" id="CHEBI:29973"/>
        <dbReference type="ChEBI" id="CHEBI:82795"/>
        <dbReference type="EC" id="3.1.1.61"/>
    </reaction>
</comment>
<organism evidence="6 7">
    <name type="scientific">Candidatus Methylumidiphilus alinenensis</name>
    <dbReference type="NCBI Taxonomy" id="2202197"/>
    <lineage>
        <taxon>Bacteria</taxon>
        <taxon>Pseudomonadati</taxon>
        <taxon>Pseudomonadota</taxon>
        <taxon>Gammaproteobacteria</taxon>
        <taxon>Methylococcales</taxon>
        <taxon>Candidatus Methylumidiphilus</taxon>
    </lineage>
</organism>
<dbReference type="Proteomes" id="UP000249396">
    <property type="component" value="Unassembled WGS sequence"/>
</dbReference>
<feature type="region of interest" description="Disordered" evidence="4">
    <location>
        <begin position="1"/>
        <end position="24"/>
    </location>
</feature>
<dbReference type="InterPro" id="IPR035909">
    <property type="entry name" value="CheB_C"/>
</dbReference>
<dbReference type="EC" id="3.1.1.61" evidence="2"/>
<gene>
    <name evidence="6" type="ORF">DM484_10560</name>
</gene>
<accession>A0A2W4RAZ5</accession>
<dbReference type="PANTHER" id="PTHR42872:SF6">
    <property type="entry name" value="PROTEIN-GLUTAMATE METHYLESTERASE_PROTEIN-GLUTAMINE GLUTAMINASE"/>
    <property type="match status" value="1"/>
</dbReference>
<keyword evidence="1" id="KW-0378">Hydrolase</keyword>
<protein>
    <recommendedName>
        <fullName evidence="2">protein-glutamate methylesterase</fullName>
        <ecNumber evidence="2">3.1.1.61</ecNumber>
    </recommendedName>
</protein>
<feature type="domain" description="CheB-type methylesterase" evidence="5">
    <location>
        <begin position="32"/>
        <end position="88"/>
    </location>
</feature>
<dbReference type="EMBL" id="QJPH01000289">
    <property type="protein sequence ID" value="PZN79986.1"/>
    <property type="molecule type" value="Genomic_DNA"/>
</dbReference>
<dbReference type="InterPro" id="IPR000673">
    <property type="entry name" value="Sig_transdc_resp-reg_Me-estase"/>
</dbReference>
<dbReference type="GO" id="GO:0000156">
    <property type="term" value="F:phosphorelay response regulator activity"/>
    <property type="evidence" value="ECO:0007669"/>
    <property type="project" value="InterPro"/>
</dbReference>